<evidence type="ECO:0000313" key="1">
    <source>
        <dbReference type="EMBL" id="KAH6652173.1"/>
    </source>
</evidence>
<comment type="caution">
    <text evidence="1">The sequence shown here is derived from an EMBL/GenBank/DDBJ whole genome shotgun (WGS) entry which is preliminary data.</text>
</comment>
<gene>
    <name evidence="1" type="ORF">BKA67DRAFT_538003</name>
</gene>
<sequence>MSPLQRGLLAMMQPHAGLLQPEISVLPLASIYIIPLCQNTLRCYIETHVQNSIAEPRQLQVAELACSNSVWISELDREFPRKVVPASLKGCDVNPPTFQPQPSFLFRSDWRHWTYSLHFSRGFDRSIGPQIALLEYYHPIPKSCAFHLVRHKILVSSKPVAIFSRLDYYITRSNASEEHFGLMGAMRFLPCL</sequence>
<dbReference type="Proteomes" id="UP000758603">
    <property type="component" value="Unassembled WGS sequence"/>
</dbReference>
<name>A0A9P8ZWP0_9PEZI</name>
<dbReference type="AlphaFoldDB" id="A0A9P8ZWP0"/>
<keyword evidence="2" id="KW-1185">Reference proteome</keyword>
<reference evidence="1" key="1">
    <citation type="journal article" date="2021" name="Nat. Commun.">
        <title>Genetic determinants of endophytism in the Arabidopsis root mycobiome.</title>
        <authorList>
            <person name="Mesny F."/>
            <person name="Miyauchi S."/>
            <person name="Thiergart T."/>
            <person name="Pickel B."/>
            <person name="Atanasova L."/>
            <person name="Karlsson M."/>
            <person name="Huettel B."/>
            <person name="Barry K.W."/>
            <person name="Haridas S."/>
            <person name="Chen C."/>
            <person name="Bauer D."/>
            <person name="Andreopoulos W."/>
            <person name="Pangilinan J."/>
            <person name="LaButti K."/>
            <person name="Riley R."/>
            <person name="Lipzen A."/>
            <person name="Clum A."/>
            <person name="Drula E."/>
            <person name="Henrissat B."/>
            <person name="Kohler A."/>
            <person name="Grigoriev I.V."/>
            <person name="Martin F.M."/>
            <person name="Hacquard S."/>
        </authorList>
    </citation>
    <scope>NUCLEOTIDE SEQUENCE</scope>
    <source>
        <strain evidence="1">MPI-SDFR-AT-0073</strain>
    </source>
</reference>
<protein>
    <submittedName>
        <fullName evidence="1">Uncharacterized protein</fullName>
    </submittedName>
</protein>
<dbReference type="OrthoDB" id="417697at2759"/>
<dbReference type="EMBL" id="JAGPXC010000006">
    <property type="protein sequence ID" value="KAH6652173.1"/>
    <property type="molecule type" value="Genomic_DNA"/>
</dbReference>
<accession>A0A9P8ZWP0</accession>
<dbReference type="RefSeq" id="XP_045956451.1">
    <property type="nucleotide sequence ID" value="XM_046100418.1"/>
</dbReference>
<evidence type="ECO:0000313" key="2">
    <source>
        <dbReference type="Proteomes" id="UP000758603"/>
    </source>
</evidence>
<dbReference type="GeneID" id="70129310"/>
<organism evidence="1 2">
    <name type="scientific">Truncatella angustata</name>
    <dbReference type="NCBI Taxonomy" id="152316"/>
    <lineage>
        <taxon>Eukaryota</taxon>
        <taxon>Fungi</taxon>
        <taxon>Dikarya</taxon>
        <taxon>Ascomycota</taxon>
        <taxon>Pezizomycotina</taxon>
        <taxon>Sordariomycetes</taxon>
        <taxon>Xylariomycetidae</taxon>
        <taxon>Amphisphaeriales</taxon>
        <taxon>Sporocadaceae</taxon>
        <taxon>Truncatella</taxon>
    </lineage>
</organism>
<proteinExistence type="predicted"/>